<keyword evidence="3" id="KW-1185">Reference proteome</keyword>
<protein>
    <submittedName>
        <fullName evidence="2">GTPase involved in cell partitioning and DNA repair</fullName>
    </submittedName>
</protein>
<reference evidence="2 3" key="1">
    <citation type="submission" date="2021-03" db="EMBL/GenBank/DDBJ databases">
        <title>Genomic Encyclopedia of Type Strains, Phase IV (KMG-IV): sequencing the most valuable type-strain genomes for metagenomic binning, comparative biology and taxonomic classification.</title>
        <authorList>
            <person name="Goeker M."/>
        </authorList>
    </citation>
    <scope>NUCLEOTIDE SEQUENCE [LARGE SCALE GENOMIC DNA]</scope>
    <source>
        <strain evidence="2 3">DSM 101953</strain>
    </source>
</reference>
<dbReference type="RefSeq" id="WP_209876035.1">
    <property type="nucleotide sequence ID" value="NZ_JAGGLV010000013.1"/>
</dbReference>
<proteinExistence type="predicted"/>
<accession>A0ABS4NUT9</accession>
<sequence length="88" mass="9675">MRGRKRNGDSGTGAAAIRGPELRRFGDRSCGDSGTGEDGQVADRYGLRGLYFLFSSIFSYSNGLHGAYFRYSGRFPPNYLYISSTESV</sequence>
<comment type="caution">
    <text evidence="2">The sequence shown here is derived from an EMBL/GenBank/DDBJ whole genome shotgun (WGS) entry which is preliminary data.</text>
</comment>
<evidence type="ECO:0000313" key="3">
    <source>
        <dbReference type="Proteomes" id="UP000773462"/>
    </source>
</evidence>
<dbReference type="Proteomes" id="UP000773462">
    <property type="component" value="Unassembled WGS sequence"/>
</dbReference>
<evidence type="ECO:0000313" key="2">
    <source>
        <dbReference type="EMBL" id="MBP2113825.1"/>
    </source>
</evidence>
<feature type="region of interest" description="Disordered" evidence="1">
    <location>
        <begin position="1"/>
        <end position="41"/>
    </location>
</feature>
<dbReference type="EMBL" id="JAGGLV010000013">
    <property type="protein sequence ID" value="MBP2113825.1"/>
    <property type="molecule type" value="Genomic_DNA"/>
</dbReference>
<evidence type="ECO:0000256" key="1">
    <source>
        <dbReference type="SAM" id="MobiDB-lite"/>
    </source>
</evidence>
<organism evidence="2 3">
    <name type="scientific">Paenibacillus silagei</name>
    <dbReference type="NCBI Taxonomy" id="1670801"/>
    <lineage>
        <taxon>Bacteria</taxon>
        <taxon>Bacillati</taxon>
        <taxon>Bacillota</taxon>
        <taxon>Bacilli</taxon>
        <taxon>Bacillales</taxon>
        <taxon>Paenibacillaceae</taxon>
        <taxon>Paenibacillus</taxon>
    </lineage>
</organism>
<feature type="compositionally biased region" description="Basic and acidic residues" evidence="1">
    <location>
        <begin position="20"/>
        <end position="30"/>
    </location>
</feature>
<name>A0ABS4NUT9_9BACL</name>
<gene>
    <name evidence="2" type="ORF">J2Z70_003986</name>
</gene>